<organism evidence="7 8">
    <name type="scientific">Bifidobacterium hapali</name>
    <dbReference type="NCBI Taxonomy" id="1630172"/>
    <lineage>
        <taxon>Bacteria</taxon>
        <taxon>Bacillati</taxon>
        <taxon>Actinomycetota</taxon>
        <taxon>Actinomycetes</taxon>
        <taxon>Bifidobacteriales</taxon>
        <taxon>Bifidobacteriaceae</taxon>
        <taxon>Bifidobacterium</taxon>
    </lineage>
</organism>
<evidence type="ECO:0000313" key="8">
    <source>
        <dbReference type="Proteomes" id="UP000216074"/>
    </source>
</evidence>
<gene>
    <name evidence="7" type="ORF">BHAP_0835</name>
</gene>
<dbReference type="RefSeq" id="WP_094729484.1">
    <property type="nucleotide sequence ID" value="NZ_MWWY01000019.1"/>
</dbReference>
<dbReference type="AlphaFoldDB" id="A0A261G048"/>
<dbReference type="GO" id="GO:0008483">
    <property type="term" value="F:transaminase activity"/>
    <property type="evidence" value="ECO:0007669"/>
    <property type="project" value="UniProtKB-KW"/>
</dbReference>
<dbReference type="Gene3D" id="3.40.640.10">
    <property type="entry name" value="Type I PLP-dependent aspartate aminotransferase-like (Major domain)"/>
    <property type="match status" value="1"/>
</dbReference>
<evidence type="ECO:0000256" key="3">
    <source>
        <dbReference type="ARBA" id="ARBA00022898"/>
    </source>
</evidence>
<dbReference type="InterPro" id="IPR015424">
    <property type="entry name" value="PyrdxlP-dep_Trfase"/>
</dbReference>
<sequence length="404" mass="45519">MTYDFTSIMDRHGKDAIAVDALGTMPGMAPEPPKPGFDAIPMWVADMNFPTAPTITEAIIERAKHPAFGYFRPTDEYFDSIIRWQSTRNSVTGLSKEHIGYENGVLGGVISTLTAFAAPGDSVLLHSPTYIGFTDCIERNGFHIVHSPLTRDADGIWRMDFDDMDRKLKENNIHVAVFCSPHNPTGRVWERWEIERAMEVYKANDVVVISDEIWSDIILDGHKHIPTQSVSEDARNRTAAFYAPSKTFNLAGLVGSYHIIYNKYLRDRIVAKGSKSHYNDMNVLSMHALIGAYKPEGYEWCDELREVLTGNVNYAVDYIREHFDGVSVAKPQGTYMLFLDCSDWCAAHGVGLSELEKRGWDVGVAWQDGRPFHGACAIRMNLALPLSRVQEAMRRLDQYVFNAD</sequence>
<dbReference type="OrthoDB" id="3224382at2"/>
<comment type="similarity">
    <text evidence="5">Belongs to the class-II pyridoxal-phosphate-dependent aminotransferase family. MalY/PatB cystathionine beta-lyase subfamily.</text>
</comment>
<dbReference type="Gene3D" id="3.90.1150.10">
    <property type="entry name" value="Aspartate Aminotransferase, domain 1"/>
    <property type="match status" value="1"/>
</dbReference>
<dbReference type="EMBL" id="MWWY01000019">
    <property type="protein sequence ID" value="OZG64809.1"/>
    <property type="molecule type" value="Genomic_DNA"/>
</dbReference>
<dbReference type="EC" id="4.4.1.13" evidence="2"/>
<dbReference type="Proteomes" id="UP000216074">
    <property type="component" value="Unassembled WGS sequence"/>
</dbReference>
<comment type="caution">
    <text evidence="7">The sequence shown here is derived from an EMBL/GenBank/DDBJ whole genome shotgun (WGS) entry which is preliminary data.</text>
</comment>
<dbReference type="CDD" id="cd00609">
    <property type="entry name" value="AAT_like"/>
    <property type="match status" value="1"/>
</dbReference>
<accession>A0A261G048</accession>
<comment type="cofactor">
    <cofactor evidence="1">
        <name>pyridoxal 5'-phosphate</name>
        <dbReference type="ChEBI" id="CHEBI:597326"/>
    </cofactor>
</comment>
<dbReference type="GO" id="GO:0047804">
    <property type="term" value="F:cysteine-S-conjugate beta-lyase activity"/>
    <property type="evidence" value="ECO:0007669"/>
    <property type="project" value="UniProtKB-EC"/>
</dbReference>
<dbReference type="PANTHER" id="PTHR43525">
    <property type="entry name" value="PROTEIN MALY"/>
    <property type="match status" value="1"/>
</dbReference>
<proteinExistence type="inferred from homology"/>
<dbReference type="Pfam" id="PF00155">
    <property type="entry name" value="Aminotran_1_2"/>
    <property type="match status" value="1"/>
</dbReference>
<dbReference type="InterPro" id="IPR004839">
    <property type="entry name" value="Aminotransferase_I/II_large"/>
</dbReference>
<evidence type="ECO:0000256" key="2">
    <source>
        <dbReference type="ARBA" id="ARBA00012224"/>
    </source>
</evidence>
<evidence type="ECO:0000313" key="7">
    <source>
        <dbReference type="EMBL" id="OZG64809.1"/>
    </source>
</evidence>
<keyword evidence="7" id="KW-0808">Transferase</keyword>
<evidence type="ECO:0000256" key="1">
    <source>
        <dbReference type="ARBA" id="ARBA00001933"/>
    </source>
</evidence>
<dbReference type="InterPro" id="IPR051798">
    <property type="entry name" value="Class-II_PLP-Dep_Aminotrans"/>
</dbReference>
<dbReference type="PANTHER" id="PTHR43525:SF1">
    <property type="entry name" value="PROTEIN MALY"/>
    <property type="match status" value="1"/>
</dbReference>
<dbReference type="InterPro" id="IPR015421">
    <property type="entry name" value="PyrdxlP-dep_Trfase_major"/>
</dbReference>
<keyword evidence="7" id="KW-0032">Aminotransferase</keyword>
<reference evidence="7 8" key="1">
    <citation type="journal article" date="2017" name="BMC Genomics">
        <title>Comparative genomic and phylogenomic analyses of the Bifidobacteriaceae family.</title>
        <authorList>
            <person name="Lugli G.A."/>
            <person name="Milani C."/>
            <person name="Turroni F."/>
            <person name="Duranti S."/>
            <person name="Mancabelli L."/>
            <person name="Mangifesta M."/>
            <person name="Ferrario C."/>
            <person name="Modesto M."/>
            <person name="Mattarelli P."/>
            <person name="Jiri K."/>
            <person name="van Sinderen D."/>
            <person name="Ventura M."/>
        </authorList>
    </citation>
    <scope>NUCLEOTIDE SEQUENCE [LARGE SCALE GENOMIC DNA]</scope>
    <source>
        <strain evidence="7 8">DSM 100202</strain>
    </source>
</reference>
<protein>
    <recommendedName>
        <fullName evidence="2">cysteine-S-conjugate beta-lyase</fullName>
        <ecNumber evidence="2">4.4.1.13</ecNumber>
    </recommendedName>
</protein>
<keyword evidence="8" id="KW-1185">Reference proteome</keyword>
<dbReference type="SUPFAM" id="SSF53383">
    <property type="entry name" value="PLP-dependent transferases"/>
    <property type="match status" value="1"/>
</dbReference>
<keyword evidence="4" id="KW-0456">Lyase</keyword>
<keyword evidence="3" id="KW-0663">Pyridoxal phosphate</keyword>
<feature type="domain" description="Aminotransferase class I/classII large" evidence="6">
    <location>
        <begin position="47"/>
        <end position="396"/>
    </location>
</feature>
<evidence type="ECO:0000256" key="5">
    <source>
        <dbReference type="ARBA" id="ARBA00037974"/>
    </source>
</evidence>
<dbReference type="InterPro" id="IPR015422">
    <property type="entry name" value="PyrdxlP-dep_Trfase_small"/>
</dbReference>
<evidence type="ECO:0000259" key="6">
    <source>
        <dbReference type="Pfam" id="PF00155"/>
    </source>
</evidence>
<evidence type="ECO:0000256" key="4">
    <source>
        <dbReference type="ARBA" id="ARBA00023239"/>
    </source>
</evidence>
<dbReference type="GO" id="GO:0030170">
    <property type="term" value="F:pyridoxal phosphate binding"/>
    <property type="evidence" value="ECO:0007669"/>
    <property type="project" value="InterPro"/>
</dbReference>
<name>A0A261G048_9BIFI</name>